<reference evidence="2" key="2">
    <citation type="submission" date="2020-08" db="EMBL/GenBank/DDBJ databases">
        <title>Plant Genome Project.</title>
        <authorList>
            <person name="Zhang R.-G."/>
        </authorList>
    </citation>
    <scope>NUCLEOTIDE SEQUENCE</scope>
    <source>
        <strain evidence="2">Huo1</strain>
        <tissue evidence="2">Leaf</tissue>
    </source>
</reference>
<reference evidence="2" key="1">
    <citation type="submission" date="2018-01" db="EMBL/GenBank/DDBJ databases">
        <authorList>
            <person name="Mao J.F."/>
        </authorList>
    </citation>
    <scope>NUCLEOTIDE SEQUENCE</scope>
    <source>
        <strain evidence="2">Huo1</strain>
        <tissue evidence="2">Leaf</tissue>
    </source>
</reference>
<comment type="caution">
    <text evidence="2">The sequence shown here is derived from an EMBL/GenBank/DDBJ whole genome shotgun (WGS) entry which is preliminary data.</text>
</comment>
<evidence type="ECO:0000256" key="1">
    <source>
        <dbReference type="SAM" id="MobiDB-lite"/>
    </source>
</evidence>
<keyword evidence="3" id="KW-1185">Reference proteome</keyword>
<name>A0A8X8VYU7_SALSN</name>
<evidence type="ECO:0000313" key="3">
    <source>
        <dbReference type="Proteomes" id="UP000298416"/>
    </source>
</evidence>
<organism evidence="2">
    <name type="scientific">Salvia splendens</name>
    <name type="common">Scarlet sage</name>
    <dbReference type="NCBI Taxonomy" id="180675"/>
    <lineage>
        <taxon>Eukaryota</taxon>
        <taxon>Viridiplantae</taxon>
        <taxon>Streptophyta</taxon>
        <taxon>Embryophyta</taxon>
        <taxon>Tracheophyta</taxon>
        <taxon>Spermatophyta</taxon>
        <taxon>Magnoliopsida</taxon>
        <taxon>eudicotyledons</taxon>
        <taxon>Gunneridae</taxon>
        <taxon>Pentapetalae</taxon>
        <taxon>asterids</taxon>
        <taxon>lamiids</taxon>
        <taxon>Lamiales</taxon>
        <taxon>Lamiaceae</taxon>
        <taxon>Nepetoideae</taxon>
        <taxon>Mentheae</taxon>
        <taxon>Salviinae</taxon>
        <taxon>Salvia</taxon>
        <taxon>Salvia subgen. Calosphace</taxon>
        <taxon>core Calosphace</taxon>
    </lineage>
</organism>
<accession>A0A8X8VYU7</accession>
<feature type="compositionally biased region" description="Basic and acidic residues" evidence="1">
    <location>
        <begin position="20"/>
        <end position="33"/>
    </location>
</feature>
<protein>
    <submittedName>
        <fullName evidence="2">Uncharacterized protein</fullName>
    </submittedName>
</protein>
<dbReference type="EMBL" id="PNBA02000022">
    <property type="protein sequence ID" value="KAG6384910.1"/>
    <property type="molecule type" value="Genomic_DNA"/>
</dbReference>
<evidence type="ECO:0000313" key="2">
    <source>
        <dbReference type="EMBL" id="KAG6384910.1"/>
    </source>
</evidence>
<proteinExistence type="predicted"/>
<dbReference type="AlphaFoldDB" id="A0A8X8VYU7"/>
<gene>
    <name evidence="2" type="ORF">SASPL_153732</name>
</gene>
<sequence>MSSIGASYASLHVQQKRQKERLARKMEQGGERLSVEKHVLGEASDRKAAAQICSAKGKIHPAPSLI</sequence>
<feature type="region of interest" description="Disordered" evidence="1">
    <location>
        <begin position="1"/>
        <end position="33"/>
    </location>
</feature>
<dbReference type="Proteomes" id="UP000298416">
    <property type="component" value="Unassembled WGS sequence"/>
</dbReference>